<gene>
    <name evidence="3" type="ORF">PV09_07975</name>
</gene>
<dbReference type="PANTHER" id="PTHR38048:SF1">
    <property type="entry name" value="HEMERYTHRIN-LIKE DOMAIN-CONTAINING PROTEIN"/>
    <property type="match status" value="1"/>
</dbReference>
<dbReference type="OrthoDB" id="10044044at2759"/>
<dbReference type="EMBL" id="KN847563">
    <property type="protein sequence ID" value="KIW00450.1"/>
    <property type="molecule type" value="Genomic_DNA"/>
</dbReference>
<accession>A0A0D2A299</accession>
<dbReference type="VEuPathDB" id="FungiDB:PV09_07975"/>
<dbReference type="CDD" id="cd12108">
    <property type="entry name" value="Hr-like"/>
    <property type="match status" value="1"/>
</dbReference>
<dbReference type="GeneID" id="27315948"/>
<dbReference type="RefSeq" id="XP_016210319.1">
    <property type="nucleotide sequence ID" value="XM_016361815.1"/>
</dbReference>
<dbReference type="Proteomes" id="UP000053259">
    <property type="component" value="Unassembled WGS sequence"/>
</dbReference>
<dbReference type="InterPro" id="IPR053206">
    <property type="entry name" value="Dimeric_xanthone_biosynth"/>
</dbReference>
<evidence type="ECO:0000256" key="1">
    <source>
        <dbReference type="SAM" id="MobiDB-lite"/>
    </source>
</evidence>
<dbReference type="InterPro" id="IPR012312">
    <property type="entry name" value="Hemerythrin-like"/>
</dbReference>
<feature type="compositionally biased region" description="Basic and acidic residues" evidence="1">
    <location>
        <begin position="59"/>
        <end position="80"/>
    </location>
</feature>
<feature type="region of interest" description="Disordered" evidence="1">
    <location>
        <begin position="46"/>
        <end position="87"/>
    </location>
</feature>
<evidence type="ECO:0000313" key="3">
    <source>
        <dbReference type="EMBL" id="KIW00450.1"/>
    </source>
</evidence>
<feature type="domain" description="Hemerythrin-like" evidence="2">
    <location>
        <begin position="95"/>
        <end position="222"/>
    </location>
</feature>
<evidence type="ECO:0000259" key="2">
    <source>
        <dbReference type="Pfam" id="PF01814"/>
    </source>
</evidence>
<reference evidence="3 4" key="1">
    <citation type="submission" date="2015-01" db="EMBL/GenBank/DDBJ databases">
        <title>The Genome Sequence of Ochroconis gallopava CBS43764.</title>
        <authorList>
            <consortium name="The Broad Institute Genomics Platform"/>
            <person name="Cuomo C."/>
            <person name="de Hoog S."/>
            <person name="Gorbushina A."/>
            <person name="Stielow B."/>
            <person name="Teixiera M."/>
            <person name="Abouelleil A."/>
            <person name="Chapman S.B."/>
            <person name="Priest M."/>
            <person name="Young S.K."/>
            <person name="Wortman J."/>
            <person name="Nusbaum C."/>
            <person name="Birren B."/>
        </authorList>
    </citation>
    <scope>NUCLEOTIDE SEQUENCE [LARGE SCALE GENOMIC DNA]</scope>
    <source>
        <strain evidence="3 4">CBS 43764</strain>
    </source>
</reference>
<keyword evidence="4" id="KW-1185">Reference proteome</keyword>
<dbReference type="InParanoid" id="A0A0D2A299"/>
<dbReference type="HOGENOM" id="CLU_074846_1_1_1"/>
<evidence type="ECO:0000313" key="4">
    <source>
        <dbReference type="Proteomes" id="UP000053259"/>
    </source>
</evidence>
<proteinExistence type="predicted"/>
<name>A0A0D2A299_9PEZI</name>
<dbReference type="PANTHER" id="PTHR38048">
    <property type="entry name" value="EXPRESSED PROTEIN"/>
    <property type="match status" value="1"/>
</dbReference>
<sequence length="243" mass="28174">MHARSAVLRRFLAAQNNAKFSIPRPLQRRYQSTKVAMSDAEINSAVSSECPDALGQEAKSAESRSSEKGTKPEKEAEEKLPNLSPQDFRTFNRMAETMNYYHNHFRRTWTMMYDACEANKRPAGMSIRQFLNAGMQFCHQLTMHHDIEEAHIFPVLAKKMPAFRHEQEMKTAHKSIHAGLEKLEPWLEECLDGSRELNLKELKAIMDSFGDVLWEHLDAEVEQLGAENMRKFWTKTEMLRMPM</sequence>
<dbReference type="Pfam" id="PF01814">
    <property type="entry name" value="Hemerythrin"/>
    <property type="match status" value="1"/>
</dbReference>
<dbReference type="AlphaFoldDB" id="A0A0D2A299"/>
<dbReference type="Gene3D" id="1.20.120.520">
    <property type="entry name" value="nmb1532 protein domain like"/>
    <property type="match status" value="1"/>
</dbReference>
<dbReference type="STRING" id="253628.A0A0D2A299"/>
<protein>
    <recommendedName>
        <fullName evidence="2">Hemerythrin-like domain-containing protein</fullName>
    </recommendedName>
</protein>
<organism evidence="3 4">
    <name type="scientific">Verruconis gallopava</name>
    <dbReference type="NCBI Taxonomy" id="253628"/>
    <lineage>
        <taxon>Eukaryota</taxon>
        <taxon>Fungi</taxon>
        <taxon>Dikarya</taxon>
        <taxon>Ascomycota</taxon>
        <taxon>Pezizomycotina</taxon>
        <taxon>Dothideomycetes</taxon>
        <taxon>Pleosporomycetidae</taxon>
        <taxon>Venturiales</taxon>
        <taxon>Sympoventuriaceae</taxon>
        <taxon>Verruconis</taxon>
    </lineage>
</organism>